<organism evidence="1 2">
    <name type="scientific">Acinetobacter lanii</name>
    <dbReference type="NCBI Taxonomy" id="2715163"/>
    <lineage>
        <taxon>Bacteria</taxon>
        <taxon>Pseudomonadati</taxon>
        <taxon>Pseudomonadota</taxon>
        <taxon>Gammaproteobacteria</taxon>
        <taxon>Moraxellales</taxon>
        <taxon>Moraxellaceae</taxon>
        <taxon>Acinetobacter</taxon>
    </lineage>
</organism>
<dbReference type="EMBL" id="CP049916">
    <property type="protein sequence ID" value="QIO09153.1"/>
    <property type="molecule type" value="Genomic_DNA"/>
</dbReference>
<proteinExistence type="predicted"/>
<dbReference type="AlphaFoldDB" id="A0A6G8S5A7"/>
<gene>
    <name evidence="1" type="ORF">G8D99_09085</name>
</gene>
<keyword evidence="2" id="KW-1185">Reference proteome</keyword>
<dbReference type="Proteomes" id="UP000501939">
    <property type="component" value="Chromosome"/>
</dbReference>
<accession>A0A6G8S5A7</accession>
<name>A0A6G8S5A7_9GAMM</name>
<evidence type="ECO:0000313" key="1">
    <source>
        <dbReference type="EMBL" id="QIO09153.1"/>
    </source>
</evidence>
<sequence>MQMDSLAKASLSQIREVFKNLDPVSEELRQGFFRASFIGPWWLRVSAMPSIALSGLGGWQGKKFLDPFHATNIIQNKQGVSEKLHMRCSAVTSLIDGKRSVALQYRDDAVVPWRWVIDEMRTLDQNTFLCMTVINLPVLKHFSFPFILSRES</sequence>
<dbReference type="KEGG" id="alj:G8D99_09085"/>
<protein>
    <submittedName>
        <fullName evidence="1">Uncharacterized protein</fullName>
    </submittedName>
</protein>
<reference evidence="1 2" key="1">
    <citation type="submission" date="2020-03" db="EMBL/GenBank/DDBJ databases">
        <authorList>
            <person name="Zhu W."/>
        </authorList>
    </citation>
    <scope>NUCLEOTIDE SEQUENCE [LARGE SCALE GENOMIC DNA]</scope>
    <source>
        <strain evidence="1 2">185</strain>
    </source>
</reference>
<evidence type="ECO:0000313" key="2">
    <source>
        <dbReference type="Proteomes" id="UP000501939"/>
    </source>
</evidence>
<dbReference type="RefSeq" id="WP_166324774.1">
    <property type="nucleotide sequence ID" value="NZ_CP049916.1"/>
</dbReference>